<name>A0ABR8XCU7_9BACL</name>
<keyword evidence="1 2" id="KW-0808">Transferase</keyword>
<dbReference type="Proteomes" id="UP000640930">
    <property type="component" value="Unassembled WGS sequence"/>
</dbReference>
<evidence type="ECO:0000256" key="1">
    <source>
        <dbReference type="ARBA" id="ARBA00022679"/>
    </source>
</evidence>
<dbReference type="RefSeq" id="WP_191707517.1">
    <property type="nucleotide sequence ID" value="NZ_JACSQA010000013.1"/>
</dbReference>
<dbReference type="GO" id="GO:0016740">
    <property type="term" value="F:transferase activity"/>
    <property type="evidence" value="ECO:0007669"/>
    <property type="project" value="UniProtKB-KW"/>
</dbReference>
<dbReference type="EMBL" id="JACSQA010000013">
    <property type="protein sequence ID" value="MBD8027044.1"/>
    <property type="molecule type" value="Genomic_DNA"/>
</dbReference>
<protein>
    <submittedName>
        <fullName evidence="2">CoA transferase</fullName>
    </submittedName>
</protein>
<keyword evidence="3" id="KW-1185">Reference proteome</keyword>
<dbReference type="PANTHER" id="PTHR48207">
    <property type="entry name" value="SUCCINATE--HYDROXYMETHYLGLUTARATE COA-TRANSFERASE"/>
    <property type="match status" value="1"/>
</dbReference>
<dbReference type="Gene3D" id="3.40.50.10540">
    <property type="entry name" value="Crotonobetainyl-coa:carnitine coa-transferase, domain 1"/>
    <property type="match status" value="1"/>
</dbReference>
<proteinExistence type="predicted"/>
<dbReference type="InterPro" id="IPR050483">
    <property type="entry name" value="CoA-transferase_III_domain"/>
</dbReference>
<dbReference type="InterPro" id="IPR023606">
    <property type="entry name" value="CoA-Trfase_III_dom_1_sf"/>
</dbReference>
<accession>A0ABR8XCU7</accession>
<organism evidence="2 3">
    <name type="scientific">Ureibacillus galli</name>
    <dbReference type="NCBI Taxonomy" id="2762222"/>
    <lineage>
        <taxon>Bacteria</taxon>
        <taxon>Bacillati</taxon>
        <taxon>Bacillota</taxon>
        <taxon>Bacilli</taxon>
        <taxon>Bacillales</taxon>
        <taxon>Caryophanaceae</taxon>
        <taxon>Ureibacillus</taxon>
    </lineage>
</organism>
<dbReference type="Pfam" id="PF02515">
    <property type="entry name" value="CoA_transf_3"/>
    <property type="match status" value="1"/>
</dbReference>
<comment type="caution">
    <text evidence="2">The sequence shown here is derived from an EMBL/GenBank/DDBJ whole genome shotgun (WGS) entry which is preliminary data.</text>
</comment>
<dbReference type="PANTHER" id="PTHR48207:SF3">
    <property type="entry name" value="SUCCINATE--HYDROXYMETHYLGLUTARATE COA-TRANSFERASE"/>
    <property type="match status" value="1"/>
</dbReference>
<dbReference type="SUPFAM" id="SSF89796">
    <property type="entry name" value="CoA-transferase family III (CaiB/BaiF)"/>
    <property type="match status" value="1"/>
</dbReference>
<reference evidence="2 3" key="1">
    <citation type="submission" date="2020-08" db="EMBL/GenBank/DDBJ databases">
        <title>A Genomic Blueprint of the Chicken Gut Microbiome.</title>
        <authorList>
            <person name="Gilroy R."/>
            <person name="Ravi A."/>
            <person name="Getino M."/>
            <person name="Pursley I."/>
            <person name="Horton D.L."/>
            <person name="Alikhan N.-F."/>
            <person name="Baker D."/>
            <person name="Gharbi K."/>
            <person name="Hall N."/>
            <person name="Watson M."/>
            <person name="Adriaenssens E.M."/>
            <person name="Foster-Nyarko E."/>
            <person name="Jarju S."/>
            <person name="Secka A."/>
            <person name="Antonio M."/>
            <person name="Oren A."/>
            <person name="Chaudhuri R."/>
            <person name="La Ragione R.M."/>
            <person name="Hildebrand F."/>
            <person name="Pallen M.J."/>
        </authorList>
    </citation>
    <scope>NUCLEOTIDE SEQUENCE [LARGE SCALE GENOMIC DNA]</scope>
    <source>
        <strain evidence="2 3">Re31</strain>
    </source>
</reference>
<dbReference type="InterPro" id="IPR044855">
    <property type="entry name" value="CoA-Trfase_III_dom3_sf"/>
</dbReference>
<sequence>MKALDGIKILDLTRILSGPYCTMFLADMGADCIKIEPPGGDDTRKWGPPFLENESAYYLSVNRNKKSLVLNLKTEEGKKIFLNLVKTADIVVENFRPGQMDKLGLGYDILSDINPRIILASISGFGQFGKYSKEPGYDVIAQGMGGLMSVTGEEGRPPVKVGFSIGDLGAGMWAIIGILTALIVRNQTNKGQHIDASLLDTIVGWQTYLATGFLATGENPKPLGNAHPSIVPYQVFKGSDNYFNIGVGNEELWRKMCDFLNIQHIKENPLFESNAMRVKNRHQLIPLLEEIFIQNTADHWINLFKQHGIPAGPVYTFSELYHDTHIYDRRLVETITHPTIGELKLTTTPVKLSDTPGEISSPPPLLGEHSTTILQNLGYSLSEISELYKNGISYSAESISAR</sequence>
<evidence type="ECO:0000313" key="3">
    <source>
        <dbReference type="Proteomes" id="UP000640930"/>
    </source>
</evidence>
<dbReference type="Gene3D" id="3.30.1540.10">
    <property type="entry name" value="formyl-coa transferase, domain 3"/>
    <property type="match status" value="1"/>
</dbReference>
<dbReference type="InterPro" id="IPR003673">
    <property type="entry name" value="CoA-Trfase_fam_III"/>
</dbReference>
<evidence type="ECO:0000313" key="2">
    <source>
        <dbReference type="EMBL" id="MBD8027044.1"/>
    </source>
</evidence>
<gene>
    <name evidence="2" type="ORF">H9636_10290</name>
</gene>